<dbReference type="SMART" id="SM00267">
    <property type="entry name" value="GGDEF"/>
    <property type="match status" value="1"/>
</dbReference>
<dbReference type="InterPro" id="IPR000160">
    <property type="entry name" value="GGDEF_dom"/>
</dbReference>
<dbReference type="InterPro" id="IPR035965">
    <property type="entry name" value="PAS-like_dom_sf"/>
</dbReference>
<dbReference type="InterPro" id="IPR000700">
    <property type="entry name" value="PAS-assoc_C"/>
</dbReference>
<dbReference type="EC" id="3.1.1.61" evidence="4"/>
<dbReference type="NCBIfam" id="TIGR00229">
    <property type="entry name" value="sensory_box"/>
    <property type="match status" value="2"/>
</dbReference>
<dbReference type="PROSITE" id="PS50113">
    <property type="entry name" value="PAC"/>
    <property type="match status" value="2"/>
</dbReference>
<dbReference type="Gene3D" id="3.30.70.270">
    <property type="match status" value="1"/>
</dbReference>
<dbReference type="Pfam" id="PF00072">
    <property type="entry name" value="Response_reg"/>
    <property type="match status" value="1"/>
</dbReference>
<dbReference type="Gene3D" id="3.30.450.20">
    <property type="entry name" value="PAS domain"/>
    <property type="match status" value="2"/>
</dbReference>
<dbReference type="InterPro" id="IPR001789">
    <property type="entry name" value="Sig_transdc_resp-reg_receiver"/>
</dbReference>
<dbReference type="AlphaFoldDB" id="A0A644WHL7"/>
<feature type="domain" description="PAC" evidence="2">
    <location>
        <begin position="348"/>
        <end position="400"/>
    </location>
</feature>
<dbReference type="InterPro" id="IPR043128">
    <property type="entry name" value="Rev_trsase/Diguanyl_cyclase"/>
</dbReference>
<evidence type="ECO:0000259" key="3">
    <source>
        <dbReference type="PROSITE" id="PS50883"/>
    </source>
</evidence>
<dbReference type="PANTHER" id="PTHR44757:SF2">
    <property type="entry name" value="BIOFILM ARCHITECTURE MAINTENANCE PROTEIN MBAA"/>
    <property type="match status" value="1"/>
</dbReference>
<feature type="domain" description="Response regulatory" evidence="1">
    <location>
        <begin position="5"/>
        <end position="120"/>
    </location>
</feature>
<organism evidence="4">
    <name type="scientific">bioreactor metagenome</name>
    <dbReference type="NCBI Taxonomy" id="1076179"/>
    <lineage>
        <taxon>unclassified sequences</taxon>
        <taxon>metagenomes</taxon>
        <taxon>ecological metagenomes</taxon>
    </lineage>
</organism>
<dbReference type="InterPro" id="IPR035919">
    <property type="entry name" value="EAL_sf"/>
</dbReference>
<dbReference type="PROSITE" id="PS50110">
    <property type="entry name" value="RESPONSE_REGULATORY"/>
    <property type="match status" value="1"/>
</dbReference>
<dbReference type="SMART" id="SM00052">
    <property type="entry name" value="EAL"/>
    <property type="match status" value="1"/>
</dbReference>
<dbReference type="Gene3D" id="3.40.50.2300">
    <property type="match status" value="1"/>
</dbReference>
<dbReference type="InterPro" id="IPR001633">
    <property type="entry name" value="EAL_dom"/>
</dbReference>
<evidence type="ECO:0000259" key="2">
    <source>
        <dbReference type="PROSITE" id="PS50113"/>
    </source>
</evidence>
<dbReference type="SMART" id="SM00448">
    <property type="entry name" value="REC"/>
    <property type="match status" value="1"/>
</dbReference>
<feature type="domain" description="EAL" evidence="3">
    <location>
        <begin position="571"/>
        <end position="828"/>
    </location>
</feature>
<dbReference type="Pfam" id="PF08447">
    <property type="entry name" value="PAS_3"/>
    <property type="match status" value="2"/>
</dbReference>
<dbReference type="CDD" id="cd01948">
    <property type="entry name" value="EAL"/>
    <property type="match status" value="1"/>
</dbReference>
<dbReference type="SMART" id="SM00086">
    <property type="entry name" value="PAC"/>
    <property type="match status" value="2"/>
</dbReference>
<gene>
    <name evidence="4" type="primary">cheB_22</name>
    <name evidence="4" type="ORF">SDC9_49257</name>
</gene>
<evidence type="ECO:0000259" key="1">
    <source>
        <dbReference type="PROSITE" id="PS50110"/>
    </source>
</evidence>
<dbReference type="Pfam" id="PF00563">
    <property type="entry name" value="EAL"/>
    <property type="match status" value="1"/>
</dbReference>
<dbReference type="InterPro" id="IPR029787">
    <property type="entry name" value="Nucleotide_cyclase"/>
</dbReference>
<accession>A0A644WHL7</accession>
<dbReference type="GO" id="GO:0008984">
    <property type="term" value="F:protein-glutamate methylesterase activity"/>
    <property type="evidence" value="ECO:0007669"/>
    <property type="project" value="UniProtKB-EC"/>
</dbReference>
<dbReference type="SUPFAM" id="SSF52172">
    <property type="entry name" value="CheY-like"/>
    <property type="match status" value="1"/>
</dbReference>
<dbReference type="InterPro" id="IPR052155">
    <property type="entry name" value="Biofilm_reg_signaling"/>
</dbReference>
<dbReference type="PANTHER" id="PTHR44757">
    <property type="entry name" value="DIGUANYLATE CYCLASE DGCP"/>
    <property type="match status" value="1"/>
</dbReference>
<keyword evidence="4" id="KW-0378">Hydrolase</keyword>
<dbReference type="GO" id="GO:0000160">
    <property type="term" value="P:phosphorelay signal transduction system"/>
    <property type="evidence" value="ECO:0007669"/>
    <property type="project" value="InterPro"/>
</dbReference>
<dbReference type="SUPFAM" id="SSF55073">
    <property type="entry name" value="Nucleotide cyclase"/>
    <property type="match status" value="1"/>
</dbReference>
<dbReference type="CDD" id="cd00130">
    <property type="entry name" value="PAS"/>
    <property type="match status" value="2"/>
</dbReference>
<feature type="domain" description="PAC" evidence="2">
    <location>
        <begin position="217"/>
        <end position="269"/>
    </location>
</feature>
<evidence type="ECO:0000313" key="4">
    <source>
        <dbReference type="EMBL" id="MPM02998.1"/>
    </source>
</evidence>
<sequence>MMSTKILVVEDSAADRMTIKNMLDGYEVHLACDGDEALHIIETDPDIDMMILDLNMPKLDGFKVLSFLKAVNRHERLLTIILTNYGELEDEINGLQLGSVDYIRKPINMETLKAKIVVHVELLKMQQRLEDKLMDSEVALDTVFREAPIGISISQSNEPYATDNYDIVSLNPAYEQITGRTKEEINKIGWAKITHPDDVKEDLDNFQKLRAGKIKSYALEKRMIRPDGSVIWVYVVVARLPMSKQNKYGYIVLLQDITARKQIECALTESERSKSVLLSNLQGMAYRCNFDHEWTMQFVSTGCYELTGYKPESLLYNKDISFNEIITPEYRTPLWKKWNQILTQRRPFRFEYEIETAKGGRKWVLEIGQGIYNDKGEVEALEGIIIDISDRKGMENALKYNSEHDEWTGLYNRRYLDVILTRELRAKSKKKKALISINLSTMQSLTTRYGFEYSQELTKKVADALKLFCSDGCLLFSTYEYRFAYYVKGYRDRAELSAFCERVSSVLSAMLTVERINAGIGVLEIEEEDSCDIEQMLKSLLITSEEALHLDDEENGICFYNKELKERIIRREILQSKLSVINEDGYDEHLYLQYQPIFDLHENRVIGFEALARYRSHELGAVSPLEFIPIAEETKQIVAMGNSIIHQACAFLSKLSGLGYDSVDMAINISAIQLLSKGFVENLLGKINQMKINPQHIVIELTESIFSSKLDEINKILGRLCEYGMKCSIDDFGTGYSSLSRERELKVSCLKIDKSFIDKLMYLKDEEAITGDIISMAHRLGHSVVAEGVEHEKQLQYLAAHGCDKIQGYLISEPLDEDRAIEFLEKHMG</sequence>
<dbReference type="InterPro" id="IPR011006">
    <property type="entry name" value="CheY-like_superfamily"/>
</dbReference>
<dbReference type="PROSITE" id="PS50883">
    <property type="entry name" value="EAL"/>
    <property type="match status" value="1"/>
</dbReference>
<dbReference type="InterPro" id="IPR013655">
    <property type="entry name" value="PAS_fold_3"/>
</dbReference>
<comment type="caution">
    <text evidence="4">The sequence shown here is derived from an EMBL/GenBank/DDBJ whole genome shotgun (WGS) entry which is preliminary data.</text>
</comment>
<dbReference type="CDD" id="cd00156">
    <property type="entry name" value="REC"/>
    <property type="match status" value="1"/>
</dbReference>
<dbReference type="SMART" id="SM00091">
    <property type="entry name" value="PAS"/>
    <property type="match status" value="2"/>
</dbReference>
<dbReference type="Gene3D" id="3.20.20.450">
    <property type="entry name" value="EAL domain"/>
    <property type="match status" value="1"/>
</dbReference>
<name>A0A644WHL7_9ZZZZ</name>
<dbReference type="InterPro" id="IPR000014">
    <property type="entry name" value="PAS"/>
</dbReference>
<dbReference type="EMBL" id="VSSQ01000914">
    <property type="protein sequence ID" value="MPM02998.1"/>
    <property type="molecule type" value="Genomic_DNA"/>
</dbReference>
<dbReference type="SUPFAM" id="SSF55785">
    <property type="entry name" value="PYP-like sensor domain (PAS domain)"/>
    <property type="match status" value="2"/>
</dbReference>
<dbReference type="InterPro" id="IPR001610">
    <property type="entry name" value="PAC"/>
</dbReference>
<dbReference type="Pfam" id="PF00990">
    <property type="entry name" value="GGDEF"/>
    <property type="match status" value="1"/>
</dbReference>
<reference evidence="4" key="1">
    <citation type="submission" date="2019-08" db="EMBL/GenBank/DDBJ databases">
        <authorList>
            <person name="Kucharzyk K."/>
            <person name="Murdoch R.W."/>
            <person name="Higgins S."/>
            <person name="Loffler F."/>
        </authorList>
    </citation>
    <scope>NUCLEOTIDE SEQUENCE</scope>
</reference>
<protein>
    <submittedName>
        <fullName evidence="4">Chemotaxis response regulator protein-glutamate methylesterase</fullName>
        <ecNumber evidence="4">3.1.1.61</ecNumber>
    </submittedName>
</protein>
<proteinExistence type="predicted"/>
<dbReference type="SUPFAM" id="SSF141868">
    <property type="entry name" value="EAL domain-like"/>
    <property type="match status" value="1"/>
</dbReference>